<comment type="caution">
    <text evidence="2">The sequence shown here is derived from an EMBL/GenBank/DDBJ whole genome shotgun (WGS) entry which is preliminary data.</text>
</comment>
<organism evidence="2 3">
    <name type="scientific">Nocardioides fonticola</name>
    <dbReference type="NCBI Taxonomy" id="450363"/>
    <lineage>
        <taxon>Bacteria</taxon>
        <taxon>Bacillati</taxon>
        <taxon>Actinomycetota</taxon>
        <taxon>Actinomycetes</taxon>
        <taxon>Propionibacteriales</taxon>
        <taxon>Nocardioidaceae</taxon>
        <taxon>Nocardioides</taxon>
    </lineage>
</organism>
<evidence type="ECO:0000256" key="1">
    <source>
        <dbReference type="SAM" id="SignalP"/>
    </source>
</evidence>
<proteinExistence type="predicted"/>
<evidence type="ECO:0008006" key="4">
    <source>
        <dbReference type="Google" id="ProtNLM"/>
    </source>
</evidence>
<evidence type="ECO:0000313" key="3">
    <source>
        <dbReference type="Proteomes" id="UP001501495"/>
    </source>
</evidence>
<dbReference type="RefSeq" id="WP_344734373.1">
    <property type="nucleotide sequence ID" value="NZ_BAAAZH010000024.1"/>
</dbReference>
<protein>
    <recommendedName>
        <fullName evidence="4">Secreted protein</fullName>
    </recommendedName>
</protein>
<dbReference type="Proteomes" id="UP001501495">
    <property type="component" value="Unassembled WGS sequence"/>
</dbReference>
<name>A0ABP7XQJ1_9ACTN</name>
<keyword evidence="1" id="KW-0732">Signal</keyword>
<keyword evidence="3" id="KW-1185">Reference proteome</keyword>
<evidence type="ECO:0000313" key="2">
    <source>
        <dbReference type="EMBL" id="GAA4123925.1"/>
    </source>
</evidence>
<feature type="chain" id="PRO_5045745858" description="Secreted protein" evidence="1">
    <location>
        <begin position="26"/>
        <end position="216"/>
    </location>
</feature>
<gene>
    <name evidence="2" type="ORF">GCM10022215_31070</name>
</gene>
<accession>A0ABP7XQJ1</accession>
<feature type="signal peptide" evidence="1">
    <location>
        <begin position="1"/>
        <end position="25"/>
    </location>
</feature>
<reference evidence="3" key="1">
    <citation type="journal article" date="2019" name="Int. J. Syst. Evol. Microbiol.">
        <title>The Global Catalogue of Microorganisms (GCM) 10K type strain sequencing project: providing services to taxonomists for standard genome sequencing and annotation.</title>
        <authorList>
            <consortium name="The Broad Institute Genomics Platform"/>
            <consortium name="The Broad Institute Genome Sequencing Center for Infectious Disease"/>
            <person name="Wu L."/>
            <person name="Ma J."/>
        </authorList>
    </citation>
    <scope>NUCLEOTIDE SEQUENCE [LARGE SCALE GENOMIC DNA]</scope>
    <source>
        <strain evidence="3">JCM 16703</strain>
    </source>
</reference>
<sequence length="216" mass="22708">MRSALRVVPLAVALALPAAGPVATADAEPSPADLAAPAVVETVVDAQGDVDSYLGRARRDDAPLRHSLDLRSVTFTSDRAADLLTVAVTRTGRRPELGRRLRASLMVVGFAPDQVAFELLADLRTGTTTVLPLDDAHDGDGTPDPVDCPAASTVAAGRLVTLTVPFSCLLGAESAVLGVSTLGEHRRRPRTHTRFYSDDASPTREFPLTHLDVGAV</sequence>
<dbReference type="EMBL" id="BAAAZH010000024">
    <property type="protein sequence ID" value="GAA4123925.1"/>
    <property type="molecule type" value="Genomic_DNA"/>
</dbReference>